<dbReference type="OrthoDB" id="9795624at2"/>
<dbReference type="CDD" id="cd07389">
    <property type="entry name" value="MPP_PhoD"/>
    <property type="match status" value="1"/>
</dbReference>
<dbReference type="Gene3D" id="3.60.21.70">
    <property type="entry name" value="PhoD-like phosphatase"/>
    <property type="match status" value="1"/>
</dbReference>
<evidence type="ECO:0000313" key="1">
    <source>
        <dbReference type="EMBL" id="RDE25281.1"/>
    </source>
</evidence>
<protein>
    <submittedName>
        <fullName evidence="1">Alkaline phosphatase family protein</fullName>
    </submittedName>
</protein>
<keyword evidence="2" id="KW-1185">Reference proteome</keyword>
<dbReference type="SUPFAM" id="SSF56300">
    <property type="entry name" value="Metallo-dependent phosphatases"/>
    <property type="match status" value="1"/>
</dbReference>
<reference evidence="1 2" key="1">
    <citation type="submission" date="2018-07" db="EMBL/GenBank/DDBJ databases">
        <title>Motiliproteus coralliicola sp. nov., a bacterium isolated from Coral.</title>
        <authorList>
            <person name="Wang G."/>
        </authorList>
    </citation>
    <scope>NUCLEOTIDE SEQUENCE [LARGE SCALE GENOMIC DNA]</scope>
    <source>
        <strain evidence="1 2">C34</strain>
    </source>
</reference>
<dbReference type="PANTHER" id="PTHR37031:SF2">
    <property type="entry name" value="PHOD-LIKE PHOSPHATASE METALLOPHOSPHATASE DOMAIN-CONTAINING PROTEIN"/>
    <property type="match status" value="1"/>
</dbReference>
<accession>A0A369WUJ2</accession>
<gene>
    <name evidence="1" type="ORF">DV711_00765</name>
</gene>
<name>A0A369WUJ2_9GAMM</name>
<dbReference type="EMBL" id="QQOH01000001">
    <property type="protein sequence ID" value="RDE25281.1"/>
    <property type="molecule type" value="Genomic_DNA"/>
</dbReference>
<proteinExistence type="predicted"/>
<dbReference type="AlphaFoldDB" id="A0A369WUJ2"/>
<dbReference type="InterPro" id="IPR029052">
    <property type="entry name" value="Metallo-depent_PP-like"/>
</dbReference>
<comment type="caution">
    <text evidence="1">The sequence shown here is derived from an EMBL/GenBank/DDBJ whole genome shotgun (WGS) entry which is preliminary data.</text>
</comment>
<dbReference type="InterPro" id="IPR038607">
    <property type="entry name" value="PhoD-like_sf"/>
</dbReference>
<organism evidence="1 2">
    <name type="scientific">Motiliproteus coralliicola</name>
    <dbReference type="NCBI Taxonomy" id="2283196"/>
    <lineage>
        <taxon>Bacteria</taxon>
        <taxon>Pseudomonadati</taxon>
        <taxon>Pseudomonadota</taxon>
        <taxon>Gammaproteobacteria</taxon>
        <taxon>Oceanospirillales</taxon>
        <taxon>Oceanospirillaceae</taxon>
        <taxon>Motiliproteus</taxon>
    </lineage>
</organism>
<dbReference type="Proteomes" id="UP000253769">
    <property type="component" value="Unassembled WGS sequence"/>
</dbReference>
<sequence>MTDISPLPKLLAGPILRRLTPDRICLWLVTSAPAELELELLPQGHPAQSHRLIDPSSGLRRLNASASLHYLLVDLPLQQPLPQDCWIDYQLSLRFIDSGPAADWQPLTELAEGICYPGRQLPGFYLPSQVGAVLHGSCRKPHHPGADGLVEADRLLERCIGAPESDAERSDAESSDARGLPEWPSLLMLSGDQIYADDVAGPMLRALHQLAERLELPAESLQGLGLSTIDSCQGLYQHHDSYYRRERILPQTERGQALLEQLFRGARKPVFTSDSAHNHLITLAECLLIYLLVWSPEPWRLVRPRMPAELSDAEQQRYRAEQLAIEQFVAGLGAVRRLLAHLPVAMQFDDHDITDDWNLNREWEEAAYGHPLSRRMIGNGLLAYLLNQGWGNRPEAFEQGLLEALQRVLDQPGGKSHDELIDELLRFEGWDYDWQTQPPLIVLDTRTRRWRSESRPHKPSGLIDWEALTDLQRRLRGHDAVLLVSPAPVFGVKLIEVIQRIFTFFGQPLLVDAENWMGHPGTAHGILNVFRHPKTPRHFVVLSGDVHYSFVYDIHLRGRREGPHIWQICSSGLRNNFPDKLLALFDHLNRWLYSPRSPLNWFTRRRRMTITPRKPKGTPSGRRLLNANGIGLVELDPQGRPWRIRQLVADGEMVAFVRKEEEAHWD</sequence>
<dbReference type="InterPro" id="IPR018946">
    <property type="entry name" value="PhoD-like_MPP"/>
</dbReference>
<dbReference type="PANTHER" id="PTHR37031">
    <property type="entry name" value="METALLOPHOSPHATASE BINDING DOMAIN PROTEIN"/>
    <property type="match status" value="1"/>
</dbReference>
<evidence type="ECO:0000313" key="2">
    <source>
        <dbReference type="Proteomes" id="UP000253769"/>
    </source>
</evidence>